<organism evidence="1 2">
    <name type="scientific">Panagrolaimus sp. ES5</name>
    <dbReference type="NCBI Taxonomy" id="591445"/>
    <lineage>
        <taxon>Eukaryota</taxon>
        <taxon>Metazoa</taxon>
        <taxon>Ecdysozoa</taxon>
        <taxon>Nematoda</taxon>
        <taxon>Chromadorea</taxon>
        <taxon>Rhabditida</taxon>
        <taxon>Tylenchina</taxon>
        <taxon>Panagrolaimomorpha</taxon>
        <taxon>Panagrolaimoidea</taxon>
        <taxon>Panagrolaimidae</taxon>
        <taxon>Panagrolaimus</taxon>
    </lineage>
</organism>
<dbReference type="Proteomes" id="UP000887579">
    <property type="component" value="Unplaced"/>
</dbReference>
<accession>A0AC34GW53</accession>
<dbReference type="WBParaSite" id="ES5_v2.g9152.t1">
    <property type="protein sequence ID" value="ES5_v2.g9152.t1"/>
    <property type="gene ID" value="ES5_v2.g9152"/>
</dbReference>
<evidence type="ECO:0000313" key="1">
    <source>
        <dbReference type="Proteomes" id="UP000887579"/>
    </source>
</evidence>
<protein>
    <submittedName>
        <fullName evidence="2">Uncharacterized protein</fullName>
    </submittedName>
</protein>
<sequence>MSTPQKKDEAYSRFKTQQPVVPITPAKRTLGMDDLANVKPLRKAGRISEDVDPLLKAFVDQEKELNIRRSDDSVTLARVVKAYKMGGKQFMILGYMNAEGEPRTKEMEVGMLYELNREDLKDYKQFIPRSQDPTAIEQDDDDFYDEPSTVPPPKKRNDSEGKPINVRVNKPNYEFIEDYSGKKGEYADYLIVFADNDKSLCYKKRITAKLEKERGQEFIRLLRTCHSCTPLSYASVMEKANRILNKPEYEIVASKDGKKELFIYTNVNEDECVCEGYKFYYDIIEDLYKCCSNGYGSRAKEVPKGDDFHLRPPAKHINTCQPRQIKDLIVKSQNYVKKNNIHIFVFAKEGSNMGYEYFFDVDQQKYSCGKCRNLGNRIDAKLVEAEDGDYLTLSKRKHVCTTIQYVPDIDQQFFTPIPCPKGDEGLAERQAYHTRLQVHNESDDHVRAVCYVVTVYGPEAPIEDRYSGVAYTGYSENKELRLPQHFYVDSIVGKLIKKYGVVYLVPILHASSDRCYDTEAAGIELRKQGSLDFHFMNNKQGEWKSKGLKAICEDRHHPEHASIALALRRLIYEGLMKTENFISSRFEGNDISE</sequence>
<name>A0AC34GW53_9BILA</name>
<proteinExistence type="predicted"/>
<reference evidence="2" key="1">
    <citation type="submission" date="2022-11" db="UniProtKB">
        <authorList>
            <consortium name="WormBaseParasite"/>
        </authorList>
    </citation>
    <scope>IDENTIFICATION</scope>
</reference>
<evidence type="ECO:0000313" key="2">
    <source>
        <dbReference type="WBParaSite" id="ES5_v2.g9152.t1"/>
    </source>
</evidence>